<dbReference type="InParanoid" id="A0A151GVD9"/>
<dbReference type="Pfam" id="PF01926">
    <property type="entry name" value="MMR_HSR1"/>
    <property type="match status" value="1"/>
</dbReference>
<dbReference type="Gene3D" id="3.40.50.300">
    <property type="entry name" value="P-loop containing nucleotide triphosphate hydrolases"/>
    <property type="match status" value="1"/>
</dbReference>
<evidence type="ECO:0000256" key="4">
    <source>
        <dbReference type="ARBA" id="ARBA00023134"/>
    </source>
</evidence>
<dbReference type="AlphaFoldDB" id="A0A151GVD9"/>
<dbReference type="GO" id="GO:0005525">
    <property type="term" value="F:GTP binding"/>
    <property type="evidence" value="ECO:0007669"/>
    <property type="project" value="UniProtKB-KW"/>
</dbReference>
<reference evidence="6 7" key="1">
    <citation type="journal article" date="2016" name="Sci. Rep.">
        <title>Insights into Adaptations to a Near-Obligate Nematode Endoparasitic Lifestyle from the Finished Genome of Drechmeria coniospora.</title>
        <authorList>
            <person name="Zhang L."/>
            <person name="Zhou Z."/>
            <person name="Guo Q."/>
            <person name="Fokkens L."/>
            <person name="Miskei M."/>
            <person name="Pocsi I."/>
            <person name="Zhang W."/>
            <person name="Chen M."/>
            <person name="Wang L."/>
            <person name="Sun Y."/>
            <person name="Donzelli B.G."/>
            <person name="Gibson D.M."/>
            <person name="Nelson D.R."/>
            <person name="Luo J.G."/>
            <person name="Rep M."/>
            <person name="Liu H."/>
            <person name="Yang S."/>
            <person name="Wang J."/>
            <person name="Krasnoff S.B."/>
            <person name="Xu Y."/>
            <person name="Molnar I."/>
            <person name="Lin M."/>
        </authorList>
    </citation>
    <scope>NUCLEOTIDE SEQUENCE [LARGE SCALE GENOMIC DNA]</scope>
    <source>
        <strain evidence="6 7">ARSEF 6962</strain>
    </source>
</reference>
<dbReference type="PANTHER" id="PTHR46498">
    <property type="entry name" value="GTP-BINDING PROTEIN 8"/>
    <property type="match status" value="1"/>
</dbReference>
<comment type="caution">
    <text evidence="6">The sequence shown here is derived from an EMBL/GenBank/DDBJ whole genome shotgun (WGS) entry which is preliminary data.</text>
</comment>
<dbReference type="InterPro" id="IPR052279">
    <property type="entry name" value="EngB_GTPase"/>
</dbReference>
<dbReference type="InterPro" id="IPR027417">
    <property type="entry name" value="P-loop_NTPase"/>
</dbReference>
<dbReference type="GO" id="GO:0005739">
    <property type="term" value="C:mitochondrion"/>
    <property type="evidence" value="ECO:0007669"/>
    <property type="project" value="TreeGrafter"/>
</dbReference>
<keyword evidence="7" id="KW-1185">Reference proteome</keyword>
<evidence type="ECO:0000313" key="6">
    <source>
        <dbReference type="EMBL" id="KYK61064.1"/>
    </source>
</evidence>
<dbReference type="RefSeq" id="XP_040660416.1">
    <property type="nucleotide sequence ID" value="XM_040799533.1"/>
</dbReference>
<dbReference type="PROSITE" id="PS51706">
    <property type="entry name" value="G_ENGB"/>
    <property type="match status" value="1"/>
</dbReference>
<dbReference type="Proteomes" id="UP000076580">
    <property type="component" value="Chromosome 01"/>
</dbReference>
<evidence type="ECO:0000259" key="5">
    <source>
        <dbReference type="PROSITE" id="PS51706"/>
    </source>
</evidence>
<dbReference type="STRING" id="98403.A0A151GVD9"/>
<gene>
    <name evidence="6" type="ORF">DCS_02205</name>
</gene>
<name>A0A151GVD9_DRECN</name>
<evidence type="ECO:0000256" key="1">
    <source>
        <dbReference type="ARBA" id="ARBA00022723"/>
    </source>
</evidence>
<keyword evidence="3" id="KW-0460">Magnesium</keyword>
<sequence length="418" mass="45509">MLPSWRRPISDVLRCPVWNIIRHGQRVHFCLSAACAIRQRPGTVRRTRRHSGLQDDGVAATLDRMADDIPKPKAKQPGHAVMKLQPFAENMAVEKAAEEAAEKMQDRSAAVQQAIKDIATDSRSLASYKLIRHGSIHPITTTPTRDETHQLAAAERFFLHRCQFLYSAEALHHHALNVHVPEVVVLGASNVGKSSFLNALVGRPSAARVSQRPGHTTLMNAFAVGPPPKTPRELVRKGSAPPRHSLVLVDTPGYGFRSQASWGDSILKYLEARRMLRGAVVLLSSEKKKLMPQDRWLLQVLAEANMRTLVVLTKADKARRGWPTACGTMAEALLDELGALNESVGGAWRADSGATSDVFITAAGMDSPGRIGNGGGIGAVRAGILEIAGFTIDDKVTEKAEAVNYSGPIVSFEDLQWK</sequence>
<keyword evidence="1" id="KW-0479">Metal-binding</keyword>
<evidence type="ECO:0000313" key="7">
    <source>
        <dbReference type="Proteomes" id="UP000076580"/>
    </source>
</evidence>
<organism evidence="6 7">
    <name type="scientific">Drechmeria coniospora</name>
    <name type="common">Nematophagous fungus</name>
    <name type="synonym">Meria coniospora</name>
    <dbReference type="NCBI Taxonomy" id="98403"/>
    <lineage>
        <taxon>Eukaryota</taxon>
        <taxon>Fungi</taxon>
        <taxon>Dikarya</taxon>
        <taxon>Ascomycota</taxon>
        <taxon>Pezizomycotina</taxon>
        <taxon>Sordariomycetes</taxon>
        <taxon>Hypocreomycetidae</taxon>
        <taxon>Hypocreales</taxon>
        <taxon>Ophiocordycipitaceae</taxon>
        <taxon>Drechmeria</taxon>
    </lineage>
</organism>
<protein>
    <submittedName>
        <fullName evidence="6">GTP binding protein</fullName>
    </submittedName>
</protein>
<dbReference type="SUPFAM" id="SSF52540">
    <property type="entry name" value="P-loop containing nucleoside triphosphate hydrolases"/>
    <property type="match status" value="1"/>
</dbReference>
<evidence type="ECO:0000256" key="2">
    <source>
        <dbReference type="ARBA" id="ARBA00022741"/>
    </source>
</evidence>
<dbReference type="InterPro" id="IPR006073">
    <property type="entry name" value="GTP-bd"/>
</dbReference>
<keyword evidence="4" id="KW-0342">GTP-binding</keyword>
<dbReference type="GO" id="GO:0046872">
    <property type="term" value="F:metal ion binding"/>
    <property type="evidence" value="ECO:0007669"/>
    <property type="project" value="UniProtKB-KW"/>
</dbReference>
<evidence type="ECO:0000256" key="3">
    <source>
        <dbReference type="ARBA" id="ARBA00022842"/>
    </source>
</evidence>
<feature type="domain" description="EngB-type G" evidence="5">
    <location>
        <begin position="179"/>
        <end position="390"/>
    </location>
</feature>
<dbReference type="PANTHER" id="PTHR46498:SF1">
    <property type="entry name" value="GTP-BINDING PROTEIN 8"/>
    <property type="match status" value="1"/>
</dbReference>
<dbReference type="GeneID" id="63714848"/>
<accession>A0A151GVD9</accession>
<dbReference type="EMBL" id="LAYC01000001">
    <property type="protein sequence ID" value="KYK61064.1"/>
    <property type="molecule type" value="Genomic_DNA"/>
</dbReference>
<dbReference type="InterPro" id="IPR030393">
    <property type="entry name" value="G_ENGB_dom"/>
</dbReference>
<proteinExistence type="predicted"/>
<keyword evidence="2" id="KW-0547">Nucleotide-binding</keyword>